<feature type="region of interest" description="Disordered" evidence="1">
    <location>
        <begin position="243"/>
        <end position="267"/>
    </location>
</feature>
<feature type="compositionally biased region" description="Polar residues" evidence="1">
    <location>
        <begin position="247"/>
        <end position="264"/>
    </location>
</feature>
<dbReference type="Proteomes" id="UP000317494">
    <property type="component" value="Unassembled WGS sequence"/>
</dbReference>
<dbReference type="InterPro" id="IPR036610">
    <property type="entry name" value="PEBP-like_sf"/>
</dbReference>
<dbReference type="Gene3D" id="3.90.280.10">
    <property type="entry name" value="PEBP-like"/>
    <property type="match status" value="1"/>
</dbReference>
<dbReference type="AlphaFoldDB" id="A0A507DNS5"/>
<sequence>MIAIPQNGGCARAIALVNWRNSAIARRPYSSSTPALGSSVGAGVLEKASSILAKKQASVQKEISTLERKVPAANDASTRQQLEAMLVAKQVELGYMQHHQHQMKFEHDYDNPTDVHMKRQQFEKLDLPILSRHSAKYKIFEDAFPGEVTPIDILHIKFDNTKEWRTCWGHGIPSNFALYSPEVVIIPQDPDPDALYTLMMVDLDRENLATRSYHEWCHWLITNIPANGSCVVIPGGSSPFLDPAPTDSKSLASPPSTYHHNLSYQPKAPDSEPVIPGNVVFPYVPPHPANSEPGREHRYLFTLMKQPKGEKINVDLKALVSKADAMRSTERTGRPVWRKMLEGDGERRILARERGCLGKTWAFLTRYNLQLTGYGFLRSRWSTLTSQVYNRLRLHEPVYGRLQDNRDLSPHILDRINTATKLATTINQNPGTLDALALKQLNTGLIQHIPYQRLATQRDQTIAELEMEYDAAVKKRAQKEGKSLQQAKADLEAWKSNVKLHRLTVVGAAGMVRAREGIKGADAERAKQTPRYQVV</sequence>
<dbReference type="STRING" id="286115.A0A507DNS5"/>
<name>A0A507DNS5_9FUNG</name>
<dbReference type="PANTHER" id="PTHR11362">
    <property type="entry name" value="PHOSPHATIDYLETHANOLAMINE-BINDING PROTEIN"/>
    <property type="match status" value="1"/>
</dbReference>
<evidence type="ECO:0000313" key="2">
    <source>
        <dbReference type="EMBL" id="TPX53061.1"/>
    </source>
</evidence>
<dbReference type="EMBL" id="QEAN01000023">
    <property type="protein sequence ID" value="TPX53061.1"/>
    <property type="molecule type" value="Genomic_DNA"/>
</dbReference>
<dbReference type="SUPFAM" id="SSF49777">
    <property type="entry name" value="PEBP-like"/>
    <property type="match status" value="1"/>
</dbReference>
<comment type="caution">
    <text evidence="2">The sequence shown here is derived from an EMBL/GenBank/DDBJ whole genome shotgun (WGS) entry which is preliminary data.</text>
</comment>
<dbReference type="CDD" id="cd00866">
    <property type="entry name" value="PEBP_euk"/>
    <property type="match status" value="1"/>
</dbReference>
<dbReference type="InterPro" id="IPR035810">
    <property type="entry name" value="PEBP_euk"/>
</dbReference>
<evidence type="ECO:0008006" key="4">
    <source>
        <dbReference type="Google" id="ProtNLM"/>
    </source>
</evidence>
<evidence type="ECO:0000313" key="3">
    <source>
        <dbReference type="Proteomes" id="UP000317494"/>
    </source>
</evidence>
<proteinExistence type="predicted"/>
<organism evidence="2 3">
    <name type="scientific">Synchytrium endobioticum</name>
    <dbReference type="NCBI Taxonomy" id="286115"/>
    <lineage>
        <taxon>Eukaryota</taxon>
        <taxon>Fungi</taxon>
        <taxon>Fungi incertae sedis</taxon>
        <taxon>Chytridiomycota</taxon>
        <taxon>Chytridiomycota incertae sedis</taxon>
        <taxon>Chytridiomycetes</taxon>
        <taxon>Synchytriales</taxon>
        <taxon>Synchytriaceae</taxon>
        <taxon>Synchytrium</taxon>
    </lineage>
</organism>
<dbReference type="InterPro" id="IPR008914">
    <property type="entry name" value="PEBP"/>
</dbReference>
<dbReference type="VEuPathDB" id="FungiDB:SeMB42_g01017"/>
<dbReference type="Pfam" id="PF01161">
    <property type="entry name" value="PBP"/>
    <property type="match status" value="1"/>
</dbReference>
<accession>A0A507DNS5</accession>
<reference evidence="2 3" key="1">
    <citation type="journal article" date="2019" name="Sci. Rep.">
        <title>Comparative genomics of chytrid fungi reveal insights into the obligate biotrophic and pathogenic lifestyle of Synchytrium endobioticum.</title>
        <authorList>
            <person name="van de Vossenberg B.T.L.H."/>
            <person name="Warris S."/>
            <person name="Nguyen H.D.T."/>
            <person name="van Gent-Pelzer M.P.E."/>
            <person name="Joly D.L."/>
            <person name="van de Geest H.C."/>
            <person name="Bonants P.J.M."/>
            <person name="Smith D.S."/>
            <person name="Levesque C.A."/>
            <person name="van der Lee T.A.J."/>
        </authorList>
    </citation>
    <scope>NUCLEOTIDE SEQUENCE [LARGE SCALE GENOMIC DNA]</scope>
    <source>
        <strain evidence="2 3">MB42</strain>
    </source>
</reference>
<protein>
    <recommendedName>
        <fullName evidence="4">Phosphatidylethanolamine-binding protein</fullName>
    </recommendedName>
</protein>
<keyword evidence="3" id="KW-1185">Reference proteome</keyword>
<dbReference type="PANTHER" id="PTHR11362:SF82">
    <property type="entry name" value="PHOSPHATIDYLETHANOLAMINE-BINDING PROTEIN 4"/>
    <property type="match status" value="1"/>
</dbReference>
<gene>
    <name evidence="2" type="ORF">SeMB42_g01017</name>
</gene>
<evidence type="ECO:0000256" key="1">
    <source>
        <dbReference type="SAM" id="MobiDB-lite"/>
    </source>
</evidence>